<gene>
    <name evidence="2" type="ORF">Moror_7797</name>
</gene>
<keyword evidence="3" id="KW-1185">Reference proteome</keyword>
<dbReference type="PANTHER" id="PTHR33112:SF16">
    <property type="entry name" value="HETEROKARYON INCOMPATIBILITY DOMAIN-CONTAINING PROTEIN"/>
    <property type="match status" value="1"/>
</dbReference>
<dbReference type="HOGENOM" id="CLU_002639_6_3_1"/>
<organism evidence="2 3">
    <name type="scientific">Moniliophthora roreri (strain MCA 2997)</name>
    <name type="common">Cocoa frosty pod rot fungus</name>
    <name type="synonym">Crinipellis roreri</name>
    <dbReference type="NCBI Taxonomy" id="1381753"/>
    <lineage>
        <taxon>Eukaryota</taxon>
        <taxon>Fungi</taxon>
        <taxon>Dikarya</taxon>
        <taxon>Basidiomycota</taxon>
        <taxon>Agaricomycotina</taxon>
        <taxon>Agaricomycetes</taxon>
        <taxon>Agaricomycetidae</taxon>
        <taxon>Agaricales</taxon>
        <taxon>Marasmiineae</taxon>
        <taxon>Marasmiaceae</taxon>
        <taxon>Moniliophthora</taxon>
    </lineage>
</organism>
<dbReference type="AlphaFoldDB" id="V2XBI8"/>
<dbReference type="Proteomes" id="UP000017559">
    <property type="component" value="Unassembled WGS sequence"/>
</dbReference>
<comment type="caution">
    <text evidence="2">The sequence shown here is derived from an EMBL/GenBank/DDBJ whole genome shotgun (WGS) entry which is preliminary data.</text>
</comment>
<sequence length="696" mass="78385">MRPASQSENLKGFMIDASVRSLVCENCWAGPFSRESWRKLVNGEEFTYATTWSRVQASADHGCGFCGILIIDKEDDCDKDQVSFWLSFGTFLFTSSIIQPITPSHVQYLKAEVEGYEDEFINNRNFFYTSPNDPAATEITSRDCIRDVRSQQAYSLALECFRECVANHERCPKPIDSPCLPTRVIDCLDPEHPKLFVSNATHGAYAALSYVWGGEQPNRTVTTNLNIYTKGIKVDLIPQTIRDAIEATKNYGLRYLWVDAFCIIQDSKEDKKVELTQLRRIFRNAYVTIVASCAPSAFAGFLQDRSPPTSPRPRLPFWCKDGRLGTVSVWLESAPYDGSSEPVNKRAWCLEENLLSARKFVYASDTLQYHCQTAVSSIGKALRVTFAWHRERLPDVMFVPDADIAKYVAGWKRGDWRKLHMAWSEIVHHYTGRMVTNPTDKLTAFGGVAEQFDRVWQSQPGDLAIPTRVQSKYLAGLWEKFLPQGLLWMVEEGSLRARPTLYLAPSWSWASVEGDIILIRALERRLEPMFIADPAQLKSCEILGCDVGLDDERLPHGKVKSGLLKLRASMVPTTWNSGMEGPKLFVRKDDVKAGVLTLDAHHDDKSLVCVGEIHIDSTEDVRGQVLAVPILWNIGPAPDDIHAAGLFVTSAGNGQFKRVGFWESPEPLEPDAEVDRQLVLAWFESDEIAMEVLEII</sequence>
<accession>V2XBI8</accession>
<proteinExistence type="predicted"/>
<dbReference type="Pfam" id="PF06985">
    <property type="entry name" value="HET"/>
    <property type="match status" value="1"/>
</dbReference>
<dbReference type="EMBL" id="AWSO01000469">
    <property type="protein sequence ID" value="ESK90141.1"/>
    <property type="molecule type" value="Genomic_DNA"/>
</dbReference>
<dbReference type="KEGG" id="mrr:Moror_7797"/>
<dbReference type="PANTHER" id="PTHR33112">
    <property type="entry name" value="DOMAIN PROTEIN, PUTATIVE-RELATED"/>
    <property type="match status" value="1"/>
</dbReference>
<evidence type="ECO:0000313" key="2">
    <source>
        <dbReference type="EMBL" id="ESK90141.1"/>
    </source>
</evidence>
<reference evidence="2 3" key="1">
    <citation type="journal article" date="2014" name="BMC Genomics">
        <title>Genome and secretome analysis of the hemibiotrophic fungal pathogen, Moniliophthora roreri, which causes frosty pod rot disease of cacao: mechanisms of the biotrophic and necrotrophic phases.</title>
        <authorList>
            <person name="Meinhardt L.W."/>
            <person name="Costa G.G.L."/>
            <person name="Thomazella D.P.T."/>
            <person name="Teixeira P.J.P.L."/>
            <person name="Carazzolle M.F."/>
            <person name="Schuster S.C."/>
            <person name="Carlson J.E."/>
            <person name="Guiltinan M.J."/>
            <person name="Mieczkowski P."/>
            <person name="Farmer A."/>
            <person name="Ramaraj T."/>
            <person name="Crozier J."/>
            <person name="Davis R.E."/>
            <person name="Shao J."/>
            <person name="Melnick R.L."/>
            <person name="Pereira G.A.G."/>
            <person name="Bailey B.A."/>
        </authorList>
    </citation>
    <scope>NUCLEOTIDE SEQUENCE [LARGE SCALE GENOMIC DNA]</scope>
    <source>
        <strain evidence="2 3">MCA 2997</strain>
    </source>
</reference>
<name>V2XBI8_MONRO</name>
<feature type="domain" description="Heterokaryon incompatibility" evidence="1">
    <location>
        <begin position="205"/>
        <end position="352"/>
    </location>
</feature>
<evidence type="ECO:0000313" key="3">
    <source>
        <dbReference type="Proteomes" id="UP000017559"/>
    </source>
</evidence>
<evidence type="ECO:0000259" key="1">
    <source>
        <dbReference type="Pfam" id="PF06985"/>
    </source>
</evidence>
<protein>
    <recommendedName>
        <fullName evidence="1">Heterokaryon incompatibility domain-containing protein</fullName>
    </recommendedName>
</protein>
<dbReference type="OrthoDB" id="5125733at2759"/>
<dbReference type="InterPro" id="IPR010730">
    <property type="entry name" value="HET"/>
</dbReference>